<sequence>MLGALLTGCGDAGEEASATTSPTPTNAPPVDTSLLIPTISISSEGWGATPPDKAAMGKMFAWMTVGGGRDMKQALADMGRAIKGLPQALRDQDSATVIAMCNSVSEPLTDRLPASAQTPDADLTSALNALVQDGAALQKTCDTLEGLTAKAQEDALKAPLLQIVDDGRLAQMILERDFGIFREFESEFERARVAEGGG</sequence>
<evidence type="ECO:0000256" key="1">
    <source>
        <dbReference type="SAM" id="MobiDB-lite"/>
    </source>
</evidence>
<accession>A0ABS4ZTB2</accession>
<keyword evidence="3" id="KW-1185">Reference proteome</keyword>
<protein>
    <recommendedName>
        <fullName evidence="4">Lipoprotein</fullName>
    </recommendedName>
</protein>
<organism evidence="2 3">
    <name type="scientific">Mycolicibacterium lutetiense</name>
    <dbReference type="NCBI Taxonomy" id="1641992"/>
    <lineage>
        <taxon>Bacteria</taxon>
        <taxon>Bacillati</taxon>
        <taxon>Actinomycetota</taxon>
        <taxon>Actinomycetes</taxon>
        <taxon>Mycobacteriales</taxon>
        <taxon>Mycobacteriaceae</taxon>
        <taxon>Mycolicibacterium</taxon>
    </lineage>
</organism>
<evidence type="ECO:0000313" key="3">
    <source>
        <dbReference type="Proteomes" id="UP000694460"/>
    </source>
</evidence>
<dbReference type="EMBL" id="JAGIOP010000002">
    <property type="protein sequence ID" value="MBP2452719.1"/>
    <property type="molecule type" value="Genomic_DNA"/>
</dbReference>
<reference evidence="2 3" key="1">
    <citation type="submission" date="2021-03" db="EMBL/GenBank/DDBJ databases">
        <title>Sequencing the genomes of 1000 actinobacteria strains.</title>
        <authorList>
            <person name="Klenk H.-P."/>
        </authorList>
    </citation>
    <scope>NUCLEOTIDE SEQUENCE [LARGE SCALE GENOMIC DNA]</scope>
    <source>
        <strain evidence="2 3">DSM 46713</strain>
    </source>
</reference>
<proteinExistence type="predicted"/>
<name>A0ABS4ZTB2_9MYCO</name>
<evidence type="ECO:0000313" key="2">
    <source>
        <dbReference type="EMBL" id="MBP2452719.1"/>
    </source>
</evidence>
<comment type="caution">
    <text evidence="2">The sequence shown here is derived from an EMBL/GenBank/DDBJ whole genome shotgun (WGS) entry which is preliminary data.</text>
</comment>
<feature type="region of interest" description="Disordered" evidence="1">
    <location>
        <begin position="1"/>
        <end position="31"/>
    </location>
</feature>
<evidence type="ECO:0008006" key="4">
    <source>
        <dbReference type="Google" id="ProtNLM"/>
    </source>
</evidence>
<dbReference type="RefSeq" id="WP_209917007.1">
    <property type="nucleotide sequence ID" value="NZ_JAGIOP010000002.1"/>
</dbReference>
<gene>
    <name evidence="2" type="ORF">JOF57_002632</name>
</gene>
<feature type="compositionally biased region" description="Low complexity" evidence="1">
    <location>
        <begin position="16"/>
        <end position="31"/>
    </location>
</feature>
<dbReference type="Proteomes" id="UP000694460">
    <property type="component" value="Unassembled WGS sequence"/>
</dbReference>